<protein>
    <submittedName>
        <fullName evidence="1">Uncharacterized protein</fullName>
    </submittedName>
</protein>
<feature type="non-terminal residue" evidence="1">
    <location>
        <position position="125"/>
    </location>
</feature>
<reference evidence="1" key="1">
    <citation type="submission" date="2021-02" db="EMBL/GenBank/DDBJ databases">
        <authorList>
            <person name="Dougan E. K."/>
            <person name="Rhodes N."/>
            <person name="Thang M."/>
            <person name="Chan C."/>
        </authorList>
    </citation>
    <scope>NUCLEOTIDE SEQUENCE</scope>
</reference>
<feature type="non-terminal residue" evidence="1">
    <location>
        <position position="1"/>
    </location>
</feature>
<dbReference type="AlphaFoldDB" id="A0A812WFD7"/>
<accession>A0A812WFD7</accession>
<organism evidence="1 2">
    <name type="scientific">Symbiodinium necroappetens</name>
    <dbReference type="NCBI Taxonomy" id="1628268"/>
    <lineage>
        <taxon>Eukaryota</taxon>
        <taxon>Sar</taxon>
        <taxon>Alveolata</taxon>
        <taxon>Dinophyceae</taxon>
        <taxon>Suessiales</taxon>
        <taxon>Symbiodiniaceae</taxon>
        <taxon>Symbiodinium</taxon>
    </lineage>
</organism>
<sequence length="125" mass="14012">DWTSFTLDILMTGVQQQLSPSKECKCSMFVELRLQETLPKLKSASEELRRSLPSSIAETFRGRGRERQETLLLLDFVDAALRRLEGATRQSSPLTLRSGWSGSVQVPAELELCLQEELALAQCAK</sequence>
<evidence type="ECO:0000313" key="2">
    <source>
        <dbReference type="Proteomes" id="UP000601435"/>
    </source>
</evidence>
<comment type="caution">
    <text evidence="1">The sequence shown here is derived from an EMBL/GenBank/DDBJ whole genome shotgun (WGS) entry which is preliminary data.</text>
</comment>
<dbReference type="EMBL" id="CAJNJA010032333">
    <property type="protein sequence ID" value="CAE7666165.1"/>
    <property type="molecule type" value="Genomic_DNA"/>
</dbReference>
<proteinExistence type="predicted"/>
<gene>
    <name evidence="1" type="ORF">SNEC2469_LOCUS19020</name>
</gene>
<name>A0A812WFD7_9DINO</name>
<evidence type="ECO:0000313" key="1">
    <source>
        <dbReference type="EMBL" id="CAE7666165.1"/>
    </source>
</evidence>
<dbReference type="OrthoDB" id="10351320at2759"/>
<keyword evidence="2" id="KW-1185">Reference proteome</keyword>
<dbReference type="Proteomes" id="UP000601435">
    <property type="component" value="Unassembled WGS sequence"/>
</dbReference>